<sequence length="262" mass="30382">MKKNNKINKYIFKISIVVILIALLYLFLTPYKTKFSQKKENENEENSIVQEYFDFGNISDSVYCNNFFKFKISIPKGFEGAYKKYDYVNKSLLERDSIPIISRLAKDVENCNLLILEPELIEIDFFQNFIETGTSEAWRNYSSKKSKRDLNGPDCQIAIRAHNLSGNPLGAYTSKFENLHNPDYGDIQTKKISGVLFNEYHGIESQGDVPQKTFFMLMGGENKKIISYNTKINSFAFSIDLFYTTEKQKKLLLEIVDNISFF</sequence>
<organism evidence="2 3">
    <name type="scientific">Maribacter vaceletii</name>
    <dbReference type="NCBI Taxonomy" id="1206816"/>
    <lineage>
        <taxon>Bacteria</taxon>
        <taxon>Pseudomonadati</taxon>
        <taxon>Bacteroidota</taxon>
        <taxon>Flavobacteriia</taxon>
        <taxon>Flavobacteriales</taxon>
        <taxon>Flavobacteriaceae</taxon>
        <taxon>Maribacter</taxon>
    </lineage>
</organism>
<dbReference type="Proteomes" id="UP000269412">
    <property type="component" value="Unassembled WGS sequence"/>
</dbReference>
<feature type="transmembrane region" description="Helical" evidence="1">
    <location>
        <begin position="12"/>
        <end position="31"/>
    </location>
</feature>
<protein>
    <submittedName>
        <fullName evidence="2">Uncharacterized protein</fullName>
    </submittedName>
</protein>
<name>A0A495EAF7_9FLAO</name>
<keyword evidence="3" id="KW-1185">Reference proteome</keyword>
<evidence type="ECO:0000313" key="2">
    <source>
        <dbReference type="EMBL" id="RKR13503.1"/>
    </source>
</evidence>
<dbReference type="AlphaFoldDB" id="A0A495EAF7"/>
<dbReference type="EMBL" id="RBIQ01000008">
    <property type="protein sequence ID" value="RKR13503.1"/>
    <property type="molecule type" value="Genomic_DNA"/>
</dbReference>
<dbReference type="RefSeq" id="WP_121067783.1">
    <property type="nucleotide sequence ID" value="NZ_RBIQ01000008.1"/>
</dbReference>
<keyword evidence="1" id="KW-0812">Transmembrane</keyword>
<evidence type="ECO:0000313" key="3">
    <source>
        <dbReference type="Proteomes" id="UP000269412"/>
    </source>
</evidence>
<dbReference type="OrthoDB" id="13179at252356"/>
<comment type="caution">
    <text evidence="2">The sequence shown here is derived from an EMBL/GenBank/DDBJ whole genome shotgun (WGS) entry which is preliminary data.</text>
</comment>
<keyword evidence="1" id="KW-0472">Membrane</keyword>
<reference evidence="2 3" key="1">
    <citation type="submission" date="2018-10" db="EMBL/GenBank/DDBJ databases">
        <title>Genomic Encyclopedia of Archaeal and Bacterial Type Strains, Phase II (KMG-II): from individual species to whole genera.</title>
        <authorList>
            <person name="Goeker M."/>
        </authorList>
    </citation>
    <scope>NUCLEOTIDE SEQUENCE [LARGE SCALE GENOMIC DNA]</scope>
    <source>
        <strain evidence="2 3">DSM 25230</strain>
    </source>
</reference>
<accession>A0A495EAF7</accession>
<evidence type="ECO:0000256" key="1">
    <source>
        <dbReference type="SAM" id="Phobius"/>
    </source>
</evidence>
<gene>
    <name evidence="2" type="ORF">CLV91_2223</name>
</gene>
<keyword evidence="1" id="KW-1133">Transmembrane helix</keyword>
<proteinExistence type="predicted"/>